<feature type="transmembrane region" description="Helical" evidence="6">
    <location>
        <begin position="91"/>
        <end position="112"/>
    </location>
</feature>
<dbReference type="PROSITE" id="PS00216">
    <property type="entry name" value="SUGAR_TRANSPORT_1"/>
    <property type="match status" value="1"/>
</dbReference>
<evidence type="ECO:0000256" key="4">
    <source>
        <dbReference type="ARBA" id="ARBA00022989"/>
    </source>
</evidence>
<evidence type="ECO:0000313" key="9">
    <source>
        <dbReference type="Proteomes" id="UP000075430"/>
    </source>
</evidence>
<dbReference type="Pfam" id="PF07690">
    <property type="entry name" value="MFS_1"/>
    <property type="match status" value="1"/>
</dbReference>
<accession>A0A150F2J1</accession>
<keyword evidence="5 6" id="KW-0472">Membrane</keyword>
<gene>
    <name evidence="8" type="ORF">AXI58_05775</name>
</gene>
<dbReference type="InterPro" id="IPR005829">
    <property type="entry name" value="Sugar_transporter_CS"/>
</dbReference>
<protein>
    <submittedName>
        <fullName evidence="8">MFS transporter</fullName>
    </submittedName>
</protein>
<dbReference type="OrthoDB" id="9816124at2"/>
<evidence type="ECO:0000256" key="6">
    <source>
        <dbReference type="SAM" id="Phobius"/>
    </source>
</evidence>
<dbReference type="AlphaFoldDB" id="A0A150F2J1"/>
<evidence type="ECO:0000256" key="1">
    <source>
        <dbReference type="ARBA" id="ARBA00004651"/>
    </source>
</evidence>
<proteinExistence type="predicted"/>
<dbReference type="InterPro" id="IPR036259">
    <property type="entry name" value="MFS_trans_sf"/>
</dbReference>
<dbReference type="PANTHER" id="PTHR23530">
    <property type="entry name" value="TRANSPORT PROTEIN-RELATED"/>
    <property type="match status" value="1"/>
</dbReference>
<evidence type="ECO:0000313" key="8">
    <source>
        <dbReference type="EMBL" id="KXZ13183.1"/>
    </source>
</evidence>
<comment type="caution">
    <text evidence="8">The sequence shown here is derived from an EMBL/GenBank/DDBJ whole genome shotgun (WGS) entry which is preliminary data.</text>
</comment>
<name>A0A150F2J1_9BACI</name>
<evidence type="ECO:0000256" key="2">
    <source>
        <dbReference type="ARBA" id="ARBA00022448"/>
    </source>
</evidence>
<feature type="transmembrane region" description="Helical" evidence="6">
    <location>
        <begin position="67"/>
        <end position="85"/>
    </location>
</feature>
<dbReference type="GO" id="GO:0022857">
    <property type="term" value="F:transmembrane transporter activity"/>
    <property type="evidence" value="ECO:0007669"/>
    <property type="project" value="InterPro"/>
</dbReference>
<dbReference type="SUPFAM" id="SSF103473">
    <property type="entry name" value="MFS general substrate transporter"/>
    <property type="match status" value="1"/>
</dbReference>
<comment type="subcellular location">
    <subcellularLocation>
        <location evidence="1">Cell membrane</location>
        <topology evidence="1">Multi-pass membrane protein</topology>
    </subcellularLocation>
</comment>
<keyword evidence="9" id="KW-1185">Reference proteome</keyword>
<dbReference type="Proteomes" id="UP000075430">
    <property type="component" value="Unassembled WGS sequence"/>
</dbReference>
<feature type="transmembrane region" description="Helical" evidence="6">
    <location>
        <begin position="157"/>
        <end position="177"/>
    </location>
</feature>
<evidence type="ECO:0000259" key="7">
    <source>
        <dbReference type="PROSITE" id="PS50850"/>
    </source>
</evidence>
<dbReference type="GO" id="GO:0005886">
    <property type="term" value="C:plasma membrane"/>
    <property type="evidence" value="ECO:0007669"/>
    <property type="project" value="UniProtKB-SubCell"/>
</dbReference>
<dbReference type="PANTHER" id="PTHR23530:SF1">
    <property type="entry name" value="PERMEASE, MAJOR FACILITATOR SUPERFAMILY-RELATED"/>
    <property type="match status" value="1"/>
</dbReference>
<dbReference type="InterPro" id="IPR020846">
    <property type="entry name" value="MFS_dom"/>
</dbReference>
<dbReference type="InterPro" id="IPR011701">
    <property type="entry name" value="MFS"/>
</dbReference>
<keyword evidence="2" id="KW-0813">Transport</keyword>
<feature type="transmembrane region" description="Helical" evidence="6">
    <location>
        <begin position="133"/>
        <end position="151"/>
    </location>
</feature>
<feature type="transmembrane region" description="Helical" evidence="6">
    <location>
        <begin position="273"/>
        <end position="289"/>
    </location>
</feature>
<dbReference type="Gene3D" id="1.20.1250.20">
    <property type="entry name" value="MFS general substrate transporter like domains"/>
    <property type="match status" value="1"/>
</dbReference>
<feature type="transmembrane region" description="Helical" evidence="6">
    <location>
        <begin position="331"/>
        <end position="354"/>
    </location>
</feature>
<dbReference type="PROSITE" id="PS50850">
    <property type="entry name" value="MFS"/>
    <property type="match status" value="1"/>
</dbReference>
<sequence length="396" mass="44270">MRNRNLLYFSGFFGNFFFERGIWILYLTSLNYSLFLVGVLQSVLNLAMFLAEVPSGVISDRIGRKKSLLLGHFMVIVYLAMFLSFHNFFALLIAHMIYGIGLTFISGTDHAFLFDSLKVNGKEKLYGKSIGNYNGLVILGLAIAMGAGGYLQEISWSYVFIAGILTQLIAMAVITQLTEITFENSEHQTQTVSDIIKEVKDFFLLNKAFKYLVLSLSVFFAITSVFYMYGQDLLNQEGLSVRNISIIFACLSIVQALCSIFSSKPAEKFTPRRVLLFTFCVIGAAYLFIPSGSLYVTVAAFIIINALYDIIEPVSSQVVNNEIPSRTRATLLSIISLMTSFFMFIAFPFIGFLTDYFDSAMLLTVIGVLSILLSLCMLLSFYKLKASVAIQNKVEL</sequence>
<feature type="domain" description="Major facilitator superfamily (MFS) profile" evidence="7">
    <location>
        <begin position="1"/>
        <end position="385"/>
    </location>
</feature>
<reference evidence="9" key="1">
    <citation type="submission" date="2016-02" db="EMBL/GenBank/DDBJ databases">
        <authorList>
            <person name="Dunlap C."/>
        </authorList>
    </citation>
    <scope>NUCLEOTIDE SEQUENCE [LARGE SCALE GENOMIC DNA]</scope>
    <source>
        <strain evidence="9">NRRL B-41092</strain>
    </source>
</reference>
<evidence type="ECO:0000256" key="5">
    <source>
        <dbReference type="ARBA" id="ARBA00023136"/>
    </source>
</evidence>
<organism evidence="8 9">
    <name type="scientific">Bacillus nakamurai</name>
    <dbReference type="NCBI Taxonomy" id="1793963"/>
    <lineage>
        <taxon>Bacteria</taxon>
        <taxon>Bacillati</taxon>
        <taxon>Bacillota</taxon>
        <taxon>Bacilli</taxon>
        <taxon>Bacillales</taxon>
        <taxon>Bacillaceae</taxon>
        <taxon>Bacillus</taxon>
    </lineage>
</organism>
<feature type="transmembrane region" description="Helical" evidence="6">
    <location>
        <begin position="208"/>
        <end position="229"/>
    </location>
</feature>
<dbReference type="InterPro" id="IPR053160">
    <property type="entry name" value="MFS_DHA3_Transporter"/>
</dbReference>
<feature type="transmembrane region" description="Helical" evidence="6">
    <location>
        <begin position="360"/>
        <end position="382"/>
    </location>
</feature>
<dbReference type="RefSeq" id="WP_061523409.1">
    <property type="nucleotide sequence ID" value="NZ_JARLZY010000012.1"/>
</dbReference>
<dbReference type="STRING" id="1793963.AXI58_05775"/>
<keyword evidence="3 6" id="KW-0812">Transmembrane</keyword>
<keyword evidence="4 6" id="KW-1133">Transmembrane helix</keyword>
<feature type="transmembrane region" description="Helical" evidence="6">
    <location>
        <begin position="32"/>
        <end position="55"/>
    </location>
</feature>
<evidence type="ECO:0000256" key="3">
    <source>
        <dbReference type="ARBA" id="ARBA00022692"/>
    </source>
</evidence>
<feature type="transmembrane region" description="Helical" evidence="6">
    <location>
        <begin position="241"/>
        <end position="261"/>
    </location>
</feature>
<dbReference type="EMBL" id="LSBA01000039">
    <property type="protein sequence ID" value="KXZ13183.1"/>
    <property type="molecule type" value="Genomic_DNA"/>
</dbReference>